<evidence type="ECO:0000256" key="1">
    <source>
        <dbReference type="SAM" id="MobiDB-lite"/>
    </source>
</evidence>
<keyword evidence="3" id="KW-1185">Reference proteome</keyword>
<evidence type="ECO:0000313" key="3">
    <source>
        <dbReference type="Proteomes" id="UP000499080"/>
    </source>
</evidence>
<feature type="region of interest" description="Disordered" evidence="1">
    <location>
        <begin position="59"/>
        <end position="81"/>
    </location>
</feature>
<dbReference type="EMBL" id="BGPR01000090">
    <property type="protein sequence ID" value="GBL92922.1"/>
    <property type="molecule type" value="Genomic_DNA"/>
</dbReference>
<dbReference type="AlphaFoldDB" id="A0A4Y2BKZ0"/>
<name>A0A4Y2BKZ0_ARAVE</name>
<reference evidence="2 3" key="1">
    <citation type="journal article" date="2019" name="Sci. Rep.">
        <title>Orb-weaving spider Araneus ventricosus genome elucidates the spidroin gene catalogue.</title>
        <authorList>
            <person name="Kono N."/>
            <person name="Nakamura H."/>
            <person name="Ohtoshi R."/>
            <person name="Moran D.A.P."/>
            <person name="Shinohara A."/>
            <person name="Yoshida Y."/>
            <person name="Fujiwara M."/>
            <person name="Mori M."/>
            <person name="Tomita M."/>
            <person name="Arakawa K."/>
        </authorList>
    </citation>
    <scope>NUCLEOTIDE SEQUENCE [LARGE SCALE GENOMIC DNA]</scope>
</reference>
<organism evidence="2 3">
    <name type="scientific">Araneus ventricosus</name>
    <name type="common">Orbweaver spider</name>
    <name type="synonym">Epeira ventricosa</name>
    <dbReference type="NCBI Taxonomy" id="182803"/>
    <lineage>
        <taxon>Eukaryota</taxon>
        <taxon>Metazoa</taxon>
        <taxon>Ecdysozoa</taxon>
        <taxon>Arthropoda</taxon>
        <taxon>Chelicerata</taxon>
        <taxon>Arachnida</taxon>
        <taxon>Araneae</taxon>
        <taxon>Araneomorphae</taxon>
        <taxon>Entelegynae</taxon>
        <taxon>Araneoidea</taxon>
        <taxon>Araneidae</taxon>
        <taxon>Araneus</taxon>
    </lineage>
</organism>
<dbReference type="Proteomes" id="UP000499080">
    <property type="component" value="Unassembled WGS sequence"/>
</dbReference>
<comment type="caution">
    <text evidence="2">The sequence shown here is derived from an EMBL/GenBank/DDBJ whole genome shotgun (WGS) entry which is preliminary data.</text>
</comment>
<accession>A0A4Y2BKZ0</accession>
<gene>
    <name evidence="2" type="ORF">AVEN_54578_1</name>
</gene>
<protein>
    <submittedName>
        <fullName evidence="2">Uncharacterized protein</fullName>
    </submittedName>
</protein>
<sequence length="247" mass="28193">MNWCGKNQATAFEKQNPVSRVKHGRGGVIAWGVWQTMARYCEENKIAFEPEKVSFKEATKHPDTSLSLDIGSKSEESSNSDEVYETLEDECYNSELSRTFEDTQRSKEKEQWDIAKREELKMTETLKCSSDKSIPVLRFNSFSGGFSDEFHNSLNCLRVLRKFNKVLAVHWNIVLYHLQKFMRTDMSENCKRCDITSLPVNEIYVVCSSNVNSRSNESTNTITIFANFPCLDNSPSCKGSNMASLIS</sequence>
<proteinExistence type="predicted"/>
<evidence type="ECO:0000313" key="2">
    <source>
        <dbReference type="EMBL" id="GBL92922.1"/>
    </source>
</evidence>